<sequence>MTAEKKDPGPKKSRKDGVSEEDARKESSKVAKQATEAQKKATELMKAAAAAGDPEERQKLMEQALEQQIQSKSLGKTARYLRSGTFQGMAVGAGLGIAPGASLGAITGTLVGGVTSTALGGVGAGLGAATGWMHGPFWDLGKGAGKGIQKITGNLPGWKATENQKKQLEKMVGQINEQEAPRDDELEGWTNESTSEEQKEAIEGAKSAMPSMPSIASSDEPKGQEMATKQEDQKRATKETQRGQEQEHSQGPEEDLYRSEDLTNTQLDANGDAETQGKKEDSRAHVTQENAQEIRSTYKDAAVQTQEEGRKKPRKIQSRSDNGSSVPDSSATTRKQPRKLEKRSA</sequence>
<feature type="region of interest" description="Disordered" evidence="1">
    <location>
        <begin position="1"/>
        <end position="60"/>
    </location>
</feature>
<reference evidence="2 3" key="1">
    <citation type="submission" date="2024-02" db="EMBL/GenBank/DDBJ databases">
        <title>De novo assembly and annotation of 12 fungi associated with fruit tree decline syndrome in Ontario, Canada.</title>
        <authorList>
            <person name="Sulman M."/>
            <person name="Ellouze W."/>
            <person name="Ilyukhin E."/>
        </authorList>
    </citation>
    <scope>NUCLEOTIDE SEQUENCE [LARGE SCALE GENOMIC DNA]</scope>
    <source>
        <strain evidence="2 3">M97-236</strain>
    </source>
</reference>
<protein>
    <submittedName>
        <fullName evidence="2">Uncharacterized protein</fullName>
    </submittedName>
</protein>
<dbReference type="EMBL" id="JAKIXB020000050">
    <property type="protein sequence ID" value="KAL1592084.1"/>
    <property type="molecule type" value="Genomic_DNA"/>
</dbReference>
<organism evidence="2 3">
    <name type="scientific">Nothophoma quercina</name>
    <dbReference type="NCBI Taxonomy" id="749835"/>
    <lineage>
        <taxon>Eukaryota</taxon>
        <taxon>Fungi</taxon>
        <taxon>Dikarya</taxon>
        <taxon>Ascomycota</taxon>
        <taxon>Pezizomycotina</taxon>
        <taxon>Dothideomycetes</taxon>
        <taxon>Pleosporomycetidae</taxon>
        <taxon>Pleosporales</taxon>
        <taxon>Pleosporineae</taxon>
        <taxon>Didymellaceae</taxon>
        <taxon>Nothophoma</taxon>
    </lineage>
</organism>
<feature type="compositionally biased region" description="Low complexity" evidence="1">
    <location>
        <begin position="207"/>
        <end position="218"/>
    </location>
</feature>
<keyword evidence="3" id="KW-1185">Reference proteome</keyword>
<accession>A0ABR3QIV4</accession>
<dbReference type="Proteomes" id="UP001521222">
    <property type="component" value="Unassembled WGS sequence"/>
</dbReference>
<proteinExistence type="predicted"/>
<feature type="compositionally biased region" description="Basic and acidic residues" evidence="1">
    <location>
        <begin position="1"/>
        <end position="29"/>
    </location>
</feature>
<feature type="compositionally biased region" description="Basic and acidic residues" evidence="1">
    <location>
        <begin position="275"/>
        <end position="286"/>
    </location>
</feature>
<feature type="region of interest" description="Disordered" evidence="1">
    <location>
        <begin position="176"/>
        <end position="345"/>
    </location>
</feature>
<feature type="compositionally biased region" description="Basic and acidic residues" evidence="1">
    <location>
        <begin position="219"/>
        <end position="261"/>
    </location>
</feature>
<evidence type="ECO:0000256" key="1">
    <source>
        <dbReference type="SAM" id="MobiDB-lite"/>
    </source>
</evidence>
<gene>
    <name evidence="2" type="ORF">SLS59_009966</name>
</gene>
<evidence type="ECO:0000313" key="3">
    <source>
        <dbReference type="Proteomes" id="UP001521222"/>
    </source>
</evidence>
<feature type="compositionally biased region" description="Polar residues" evidence="1">
    <location>
        <begin position="319"/>
        <end position="334"/>
    </location>
</feature>
<comment type="caution">
    <text evidence="2">The sequence shown here is derived from an EMBL/GenBank/DDBJ whole genome shotgun (WGS) entry which is preliminary data.</text>
</comment>
<evidence type="ECO:0000313" key="2">
    <source>
        <dbReference type="EMBL" id="KAL1592084.1"/>
    </source>
</evidence>
<name>A0ABR3QIV4_9PLEO</name>